<gene>
    <name evidence="2" type="primary">nfuA</name>
    <name evidence="2" type="ORF">C3B56_00175</name>
</gene>
<evidence type="ECO:0000259" key="1">
    <source>
        <dbReference type="Pfam" id="PF01106"/>
    </source>
</evidence>
<dbReference type="InterPro" id="IPR001075">
    <property type="entry name" value="NIF_FeS_clus_asmbl_NifU_C"/>
</dbReference>
<dbReference type="Proteomes" id="UP000274458">
    <property type="component" value="Chromosome"/>
</dbReference>
<protein>
    <submittedName>
        <fullName evidence="2">Fe/S biogenesis protein NfuA</fullName>
    </submittedName>
</protein>
<dbReference type="AlphaFoldDB" id="A0A3S9J7S0"/>
<dbReference type="KEGG" id="aade:C3B56_00175"/>
<proteinExistence type="predicted"/>
<dbReference type="OrthoDB" id="9785450at2"/>
<dbReference type="InterPro" id="IPR035903">
    <property type="entry name" value="HesB-like_dom_sf"/>
</dbReference>
<accession>A0A3S9J7S0</accession>
<dbReference type="InterPro" id="IPR034904">
    <property type="entry name" value="FSCA_dom_sf"/>
</dbReference>
<evidence type="ECO:0000313" key="2">
    <source>
        <dbReference type="EMBL" id="AZP36282.1"/>
    </source>
</evidence>
<dbReference type="Pfam" id="PF01106">
    <property type="entry name" value="NifU"/>
    <property type="match status" value="1"/>
</dbReference>
<dbReference type="GO" id="GO:0016226">
    <property type="term" value="P:iron-sulfur cluster assembly"/>
    <property type="evidence" value="ECO:0007669"/>
    <property type="project" value="InterPro"/>
</dbReference>
<dbReference type="SUPFAM" id="SSF89360">
    <property type="entry name" value="HesB-like domain"/>
    <property type="match status" value="1"/>
</dbReference>
<evidence type="ECO:0000313" key="3">
    <source>
        <dbReference type="Proteomes" id="UP000274458"/>
    </source>
</evidence>
<reference evidence="2 3" key="1">
    <citation type="journal article" date="2018" name="Genome Biol. Evol.">
        <title>Partnering With a Pest: Genomes of Hemlock Woolly Adelgid Symbionts Reveal Atypical Nutritional Provisioning Patterns in Dual-Obligate Bacteria.</title>
        <authorList>
            <person name="Weglarz K.M."/>
            <person name="Havill N.P."/>
            <person name="Burke G.R."/>
            <person name="von Dohlen C.D."/>
        </authorList>
    </citation>
    <scope>NUCLEOTIDE SEQUENCE [LARGE SCALE GENOMIC DNA]</scope>
    <source>
        <strain evidence="2">ENA</strain>
    </source>
</reference>
<sequence>MIIITKNAKKYFNYLLNKKKIGTQIYLFINNPGTQFAECGISYYNNKQFSNDNIRIKYDNLFIYINKNHIIYFKNSKIDVIKNELELQLILKVPNAKKKIIKKNKILKNKIINVLNNIINPQLKQHNGYVFLIDITTNKDIILEFKGNCNGCSMSNITLKEIIEKKIKKLFPEINNVLDFRYYKKK</sequence>
<dbReference type="GO" id="GO:0051536">
    <property type="term" value="F:iron-sulfur cluster binding"/>
    <property type="evidence" value="ECO:0007669"/>
    <property type="project" value="InterPro"/>
</dbReference>
<keyword evidence="3" id="KW-1185">Reference proteome</keyword>
<organism evidence="2 3">
    <name type="scientific">Candidatus Annandia adelgestsuga</name>
    <dbReference type="NCBI Taxonomy" id="1302411"/>
    <lineage>
        <taxon>Bacteria</taxon>
        <taxon>Pseudomonadati</taxon>
        <taxon>Pseudomonadota</taxon>
        <taxon>Gammaproteobacteria</taxon>
        <taxon>Enterobacterales</taxon>
        <taxon>Enterobacteriaceae</taxon>
        <taxon>Candidatus Annandia</taxon>
    </lineage>
</organism>
<dbReference type="GO" id="GO:0005506">
    <property type="term" value="F:iron ion binding"/>
    <property type="evidence" value="ECO:0007669"/>
    <property type="project" value="InterPro"/>
</dbReference>
<dbReference type="Gene3D" id="3.30.300.130">
    <property type="entry name" value="Fe-S cluster assembly (FSCA)"/>
    <property type="match status" value="1"/>
</dbReference>
<dbReference type="Gene3D" id="2.60.300.12">
    <property type="entry name" value="HesB-like domain"/>
    <property type="match status" value="1"/>
</dbReference>
<name>A0A3S9J7S0_9ENTR</name>
<feature type="domain" description="NIF system FeS cluster assembly NifU C-terminal" evidence="1">
    <location>
        <begin position="113"/>
        <end position="177"/>
    </location>
</feature>
<dbReference type="EMBL" id="CP026513">
    <property type="protein sequence ID" value="AZP36282.1"/>
    <property type="molecule type" value="Genomic_DNA"/>
</dbReference>
<dbReference type="SUPFAM" id="SSF117916">
    <property type="entry name" value="Fe-S cluster assembly (FSCA) domain-like"/>
    <property type="match status" value="1"/>
</dbReference>
<dbReference type="RefSeq" id="WP_126071549.1">
    <property type="nucleotide sequence ID" value="NZ_CP026513.1"/>
</dbReference>